<evidence type="ECO:0000256" key="2">
    <source>
        <dbReference type="SAM" id="Phobius"/>
    </source>
</evidence>
<name>A0A8H3ECH1_9LECA</name>
<dbReference type="Gene3D" id="1.10.167.10">
    <property type="entry name" value="Regulator of G-protein Signalling 4, domain 2"/>
    <property type="match status" value="1"/>
</dbReference>
<evidence type="ECO:0000256" key="1">
    <source>
        <dbReference type="SAM" id="MobiDB-lite"/>
    </source>
</evidence>
<gene>
    <name evidence="4" type="ORF">ALECFALPRED_008600</name>
</gene>
<keyword evidence="2" id="KW-1133">Transmembrane helix</keyword>
<keyword evidence="2" id="KW-0812">Transmembrane</keyword>
<dbReference type="InterPro" id="IPR016137">
    <property type="entry name" value="RGS"/>
</dbReference>
<organism evidence="4 5">
    <name type="scientific">Alectoria fallacina</name>
    <dbReference type="NCBI Taxonomy" id="1903189"/>
    <lineage>
        <taxon>Eukaryota</taxon>
        <taxon>Fungi</taxon>
        <taxon>Dikarya</taxon>
        <taxon>Ascomycota</taxon>
        <taxon>Pezizomycotina</taxon>
        <taxon>Lecanoromycetes</taxon>
        <taxon>OSLEUM clade</taxon>
        <taxon>Lecanoromycetidae</taxon>
        <taxon>Lecanorales</taxon>
        <taxon>Lecanorineae</taxon>
        <taxon>Parmeliaceae</taxon>
        <taxon>Alectoria</taxon>
    </lineage>
</organism>
<dbReference type="Pfam" id="PF00615">
    <property type="entry name" value="RGS"/>
    <property type="match status" value="1"/>
</dbReference>
<dbReference type="SUPFAM" id="SSF48097">
    <property type="entry name" value="Regulator of G-protein signaling, RGS"/>
    <property type="match status" value="1"/>
</dbReference>
<feature type="transmembrane region" description="Helical" evidence="2">
    <location>
        <begin position="421"/>
        <end position="439"/>
    </location>
</feature>
<evidence type="ECO:0000259" key="3">
    <source>
        <dbReference type="Pfam" id="PF00615"/>
    </source>
</evidence>
<dbReference type="PANTHER" id="PTHR39466:SF1">
    <property type="entry name" value="RGS DOMAIN-CONTAINING PROTEIN"/>
    <property type="match status" value="1"/>
</dbReference>
<feature type="transmembrane region" description="Helical" evidence="2">
    <location>
        <begin position="305"/>
        <end position="325"/>
    </location>
</feature>
<feature type="domain" description="RGS" evidence="3">
    <location>
        <begin position="185"/>
        <end position="258"/>
    </location>
</feature>
<feature type="transmembrane region" description="Helical" evidence="2">
    <location>
        <begin position="270"/>
        <end position="293"/>
    </location>
</feature>
<dbReference type="InterPro" id="IPR044926">
    <property type="entry name" value="RGS_subdomain_2"/>
</dbReference>
<reference evidence="4" key="1">
    <citation type="submission" date="2021-03" db="EMBL/GenBank/DDBJ databases">
        <authorList>
            <person name="Tagirdzhanova G."/>
        </authorList>
    </citation>
    <scope>NUCLEOTIDE SEQUENCE</scope>
</reference>
<dbReference type="EMBL" id="CAJPDR010000006">
    <property type="protein sequence ID" value="CAF9904541.1"/>
    <property type="molecule type" value="Genomic_DNA"/>
</dbReference>
<dbReference type="AlphaFoldDB" id="A0A8H3ECH1"/>
<keyword evidence="5" id="KW-1185">Reference proteome</keyword>
<comment type="caution">
    <text evidence="4">The sequence shown here is derived from an EMBL/GenBank/DDBJ whole genome shotgun (WGS) entry which is preliminary data.</text>
</comment>
<evidence type="ECO:0000313" key="4">
    <source>
        <dbReference type="EMBL" id="CAF9904541.1"/>
    </source>
</evidence>
<sequence>MSILFYKRPEYVLRHNGPLAECSRKGGTAQDCSAAAIPPELSFENVICNKCLPPCSLQDFLDYLTYVTHDAENLQFYLWMVDYFQRFRNAPKSEKELSPPWKTDPSRSACRMNNQIPVKGSTPLVAKEIDMHSEDISSGSTWDGDQSEEFANVYTQIQRGSMKFGMPPIKSSVKRSHEKFVPQQWQASPRNQPFRSEINRIVNHYITPGSPRELNLSHNDRATVLRALENTTHPSALTLVKRMLDSTLRNQSHPNFVRWSICNGNKQWTFALRVFAITNITIGFAIAIVLTLSKYSRWWRVFAAFEWWFGTTNIIAASQGLCVLLHRMHTRQYHAWETKDYTNDDEEAMLKGLDLNFINYENTKSKWPVKMEVFGPANNYGGEPWVDHYSRKTWWRKLFERRIPVRENGLKSIQNRMIRQAEAWALLITIPLTIAFVAIPKGNLYPS</sequence>
<dbReference type="Proteomes" id="UP000664203">
    <property type="component" value="Unassembled WGS sequence"/>
</dbReference>
<protein>
    <recommendedName>
        <fullName evidence="3">RGS domain-containing protein</fullName>
    </recommendedName>
</protein>
<proteinExistence type="predicted"/>
<evidence type="ECO:0000313" key="5">
    <source>
        <dbReference type="Proteomes" id="UP000664203"/>
    </source>
</evidence>
<keyword evidence="2" id="KW-0472">Membrane</keyword>
<dbReference type="InterPro" id="IPR036305">
    <property type="entry name" value="RGS_sf"/>
</dbReference>
<dbReference type="PANTHER" id="PTHR39466">
    <property type="entry name" value="RGS DOMAIN-CONTAINING PROTEIN"/>
    <property type="match status" value="1"/>
</dbReference>
<dbReference type="OrthoDB" id="3232309at2759"/>
<accession>A0A8H3ECH1</accession>
<feature type="region of interest" description="Disordered" evidence="1">
    <location>
        <begin position="94"/>
        <end position="114"/>
    </location>
</feature>